<dbReference type="Pfam" id="PF00486">
    <property type="entry name" value="Trans_reg_C"/>
    <property type="match status" value="1"/>
</dbReference>
<evidence type="ECO:0000313" key="11">
    <source>
        <dbReference type="Proteomes" id="UP001259572"/>
    </source>
</evidence>
<dbReference type="InterPro" id="IPR039420">
    <property type="entry name" value="WalR-like"/>
</dbReference>
<dbReference type="PANTHER" id="PTHR48111">
    <property type="entry name" value="REGULATOR OF RPOS"/>
    <property type="match status" value="1"/>
</dbReference>
<evidence type="ECO:0000259" key="8">
    <source>
        <dbReference type="PROSITE" id="PS50110"/>
    </source>
</evidence>
<dbReference type="Proteomes" id="UP001259572">
    <property type="component" value="Unassembled WGS sequence"/>
</dbReference>
<dbReference type="Gene3D" id="6.10.250.690">
    <property type="match status" value="1"/>
</dbReference>
<accession>A0ABU3Q418</accession>
<keyword evidence="11" id="KW-1185">Reference proteome</keyword>
<evidence type="ECO:0000313" key="10">
    <source>
        <dbReference type="EMBL" id="MDT9598161.1"/>
    </source>
</evidence>
<evidence type="ECO:0000256" key="2">
    <source>
        <dbReference type="ARBA" id="ARBA00023012"/>
    </source>
</evidence>
<feature type="DNA-binding region" description="OmpR/PhoB-type" evidence="7">
    <location>
        <begin position="137"/>
        <end position="238"/>
    </location>
</feature>
<organism evidence="10 11">
    <name type="scientific">Sphingosinicella rhizophila</name>
    <dbReference type="NCBI Taxonomy" id="3050082"/>
    <lineage>
        <taxon>Bacteria</taxon>
        <taxon>Pseudomonadati</taxon>
        <taxon>Pseudomonadota</taxon>
        <taxon>Alphaproteobacteria</taxon>
        <taxon>Sphingomonadales</taxon>
        <taxon>Sphingosinicellaceae</taxon>
        <taxon>Sphingosinicella</taxon>
    </lineage>
</organism>
<dbReference type="CDD" id="cd00383">
    <property type="entry name" value="trans_reg_C"/>
    <property type="match status" value="1"/>
</dbReference>
<gene>
    <name evidence="10" type="ORF">RQX22_04245</name>
</gene>
<evidence type="ECO:0000259" key="9">
    <source>
        <dbReference type="PROSITE" id="PS51755"/>
    </source>
</evidence>
<dbReference type="SMART" id="SM00862">
    <property type="entry name" value="Trans_reg_C"/>
    <property type="match status" value="1"/>
</dbReference>
<evidence type="ECO:0000256" key="6">
    <source>
        <dbReference type="PROSITE-ProRule" id="PRU00169"/>
    </source>
</evidence>
<dbReference type="SUPFAM" id="SSF52172">
    <property type="entry name" value="CheY-like"/>
    <property type="match status" value="1"/>
</dbReference>
<dbReference type="Pfam" id="PF00072">
    <property type="entry name" value="Response_reg"/>
    <property type="match status" value="1"/>
</dbReference>
<dbReference type="RefSeq" id="WP_315723967.1">
    <property type="nucleotide sequence ID" value="NZ_JAVUPU010000002.1"/>
</dbReference>
<feature type="domain" description="OmpR/PhoB-type" evidence="9">
    <location>
        <begin position="137"/>
        <end position="238"/>
    </location>
</feature>
<feature type="modified residue" description="4-aspartylphosphate" evidence="6">
    <location>
        <position position="62"/>
    </location>
</feature>
<protein>
    <submittedName>
        <fullName evidence="10">Response regulator</fullName>
    </submittedName>
</protein>
<keyword evidence="4 7" id="KW-0238">DNA-binding</keyword>
<evidence type="ECO:0000256" key="1">
    <source>
        <dbReference type="ARBA" id="ARBA00022553"/>
    </source>
</evidence>
<keyword evidence="1 6" id="KW-0597">Phosphoprotein</keyword>
<proteinExistence type="predicted"/>
<dbReference type="InterPro" id="IPR036388">
    <property type="entry name" value="WH-like_DNA-bd_sf"/>
</dbReference>
<dbReference type="PANTHER" id="PTHR48111:SF4">
    <property type="entry name" value="DNA-BINDING DUAL TRANSCRIPTIONAL REGULATOR OMPR"/>
    <property type="match status" value="1"/>
</dbReference>
<dbReference type="InterPro" id="IPR001789">
    <property type="entry name" value="Sig_transdc_resp-reg_receiver"/>
</dbReference>
<evidence type="ECO:0000256" key="3">
    <source>
        <dbReference type="ARBA" id="ARBA00023015"/>
    </source>
</evidence>
<dbReference type="SUPFAM" id="SSF46894">
    <property type="entry name" value="C-terminal effector domain of the bipartite response regulators"/>
    <property type="match status" value="1"/>
</dbReference>
<evidence type="ECO:0000256" key="4">
    <source>
        <dbReference type="ARBA" id="ARBA00023125"/>
    </source>
</evidence>
<keyword evidence="5" id="KW-0804">Transcription</keyword>
<keyword evidence="2" id="KW-0902">Two-component regulatory system</keyword>
<dbReference type="Gene3D" id="1.10.10.10">
    <property type="entry name" value="Winged helix-like DNA-binding domain superfamily/Winged helix DNA-binding domain"/>
    <property type="match status" value="1"/>
</dbReference>
<dbReference type="SMART" id="SM00448">
    <property type="entry name" value="REC"/>
    <property type="match status" value="1"/>
</dbReference>
<dbReference type="InterPro" id="IPR016032">
    <property type="entry name" value="Sig_transdc_resp-reg_C-effctor"/>
</dbReference>
<sequence>MPSRSLNVDESQTILLVDDDESLRTLIRDFLRSYGYRVFEADGGDAMRRILADEQIDVVVLDVMMPGEDGLSLTRSFGASRSFGIIMVSALGSETDRIVGLEIGADDYLAKPVSPRELLARIRAFVRRQNAASAREQPGANYGFANWRLDPVRRLLRDPQKVVISLSGGEFSLLQAFVERPQRVLTRDQLLEYARGPDSESFDRAIDTQISRLRRKLESRCDDELIRTVRNEGYMFMPKVTRA</sequence>
<reference evidence="10 11" key="1">
    <citation type="submission" date="2023-05" db="EMBL/GenBank/DDBJ databases">
        <authorList>
            <person name="Guo Y."/>
        </authorList>
    </citation>
    <scope>NUCLEOTIDE SEQUENCE [LARGE SCALE GENOMIC DNA]</scope>
    <source>
        <strain evidence="10 11">GR2756</strain>
    </source>
</reference>
<comment type="caution">
    <text evidence="10">The sequence shown here is derived from an EMBL/GenBank/DDBJ whole genome shotgun (WGS) entry which is preliminary data.</text>
</comment>
<name>A0ABU3Q418_9SPHN</name>
<feature type="domain" description="Response regulatory" evidence="8">
    <location>
        <begin position="13"/>
        <end position="126"/>
    </location>
</feature>
<evidence type="ECO:0000256" key="7">
    <source>
        <dbReference type="PROSITE-ProRule" id="PRU01091"/>
    </source>
</evidence>
<dbReference type="Gene3D" id="3.40.50.2300">
    <property type="match status" value="1"/>
</dbReference>
<keyword evidence="3" id="KW-0805">Transcription regulation</keyword>
<dbReference type="InterPro" id="IPR001867">
    <property type="entry name" value="OmpR/PhoB-type_DNA-bd"/>
</dbReference>
<evidence type="ECO:0000256" key="5">
    <source>
        <dbReference type="ARBA" id="ARBA00023163"/>
    </source>
</evidence>
<dbReference type="EMBL" id="JAVUPU010000002">
    <property type="protein sequence ID" value="MDT9598161.1"/>
    <property type="molecule type" value="Genomic_DNA"/>
</dbReference>
<dbReference type="InterPro" id="IPR011006">
    <property type="entry name" value="CheY-like_superfamily"/>
</dbReference>
<dbReference type="PROSITE" id="PS51755">
    <property type="entry name" value="OMPR_PHOB"/>
    <property type="match status" value="1"/>
</dbReference>
<dbReference type="PROSITE" id="PS50110">
    <property type="entry name" value="RESPONSE_REGULATORY"/>
    <property type="match status" value="1"/>
</dbReference>